<evidence type="ECO:0000313" key="4">
    <source>
        <dbReference type="Proteomes" id="UP000000305"/>
    </source>
</evidence>
<dbReference type="InParanoid" id="E9H8P6"/>
<name>E9H8P6_DAPPU</name>
<feature type="transmembrane region" description="Helical" evidence="2">
    <location>
        <begin position="268"/>
        <end position="287"/>
    </location>
</feature>
<dbReference type="STRING" id="6669.E9H8P6"/>
<keyword evidence="2" id="KW-0472">Membrane</keyword>
<feature type="transmembrane region" description="Helical" evidence="2">
    <location>
        <begin position="299"/>
        <end position="318"/>
    </location>
</feature>
<feature type="region of interest" description="Disordered" evidence="1">
    <location>
        <begin position="84"/>
        <end position="122"/>
    </location>
</feature>
<dbReference type="eggNOG" id="ENOG502S3Y6">
    <property type="taxonomic scope" value="Eukaryota"/>
</dbReference>
<feature type="region of interest" description="Disordered" evidence="1">
    <location>
        <begin position="1"/>
        <end position="51"/>
    </location>
</feature>
<keyword evidence="2" id="KW-0812">Transmembrane</keyword>
<evidence type="ECO:0000313" key="3">
    <source>
        <dbReference type="EMBL" id="EFX71907.1"/>
    </source>
</evidence>
<feature type="compositionally biased region" description="Low complexity" evidence="1">
    <location>
        <begin position="29"/>
        <end position="41"/>
    </location>
</feature>
<keyword evidence="2" id="KW-1133">Transmembrane helix</keyword>
<dbReference type="HOGENOM" id="CLU_730095_0_0_1"/>
<dbReference type="OrthoDB" id="10045204at2759"/>
<reference evidence="3 4" key="1">
    <citation type="journal article" date="2011" name="Science">
        <title>The ecoresponsive genome of Daphnia pulex.</title>
        <authorList>
            <person name="Colbourne J.K."/>
            <person name="Pfrender M.E."/>
            <person name="Gilbert D."/>
            <person name="Thomas W.K."/>
            <person name="Tucker A."/>
            <person name="Oakley T.H."/>
            <person name="Tokishita S."/>
            <person name="Aerts A."/>
            <person name="Arnold G.J."/>
            <person name="Basu M.K."/>
            <person name="Bauer D.J."/>
            <person name="Caceres C.E."/>
            <person name="Carmel L."/>
            <person name="Casola C."/>
            <person name="Choi J.H."/>
            <person name="Detter J.C."/>
            <person name="Dong Q."/>
            <person name="Dusheyko S."/>
            <person name="Eads B.D."/>
            <person name="Frohlich T."/>
            <person name="Geiler-Samerotte K.A."/>
            <person name="Gerlach D."/>
            <person name="Hatcher P."/>
            <person name="Jogdeo S."/>
            <person name="Krijgsveld J."/>
            <person name="Kriventseva E.V."/>
            <person name="Kultz D."/>
            <person name="Laforsch C."/>
            <person name="Lindquist E."/>
            <person name="Lopez J."/>
            <person name="Manak J.R."/>
            <person name="Muller J."/>
            <person name="Pangilinan J."/>
            <person name="Patwardhan R.P."/>
            <person name="Pitluck S."/>
            <person name="Pritham E.J."/>
            <person name="Rechtsteiner A."/>
            <person name="Rho M."/>
            <person name="Rogozin I.B."/>
            <person name="Sakarya O."/>
            <person name="Salamov A."/>
            <person name="Schaack S."/>
            <person name="Shapiro H."/>
            <person name="Shiga Y."/>
            <person name="Skalitzky C."/>
            <person name="Smith Z."/>
            <person name="Souvorov A."/>
            <person name="Sung W."/>
            <person name="Tang Z."/>
            <person name="Tsuchiya D."/>
            <person name="Tu H."/>
            <person name="Vos H."/>
            <person name="Wang M."/>
            <person name="Wolf Y.I."/>
            <person name="Yamagata H."/>
            <person name="Yamada T."/>
            <person name="Ye Y."/>
            <person name="Shaw J.R."/>
            <person name="Andrews J."/>
            <person name="Crease T.J."/>
            <person name="Tang H."/>
            <person name="Lucas S.M."/>
            <person name="Robertson H.M."/>
            <person name="Bork P."/>
            <person name="Koonin E.V."/>
            <person name="Zdobnov E.M."/>
            <person name="Grigoriev I.V."/>
            <person name="Lynch M."/>
            <person name="Boore J.L."/>
        </authorList>
    </citation>
    <scope>NUCLEOTIDE SEQUENCE [LARGE SCALE GENOMIC DNA]</scope>
</reference>
<organism evidence="3 4">
    <name type="scientific">Daphnia pulex</name>
    <name type="common">Water flea</name>
    <dbReference type="NCBI Taxonomy" id="6669"/>
    <lineage>
        <taxon>Eukaryota</taxon>
        <taxon>Metazoa</taxon>
        <taxon>Ecdysozoa</taxon>
        <taxon>Arthropoda</taxon>
        <taxon>Crustacea</taxon>
        <taxon>Branchiopoda</taxon>
        <taxon>Diplostraca</taxon>
        <taxon>Cladocera</taxon>
        <taxon>Anomopoda</taxon>
        <taxon>Daphniidae</taxon>
        <taxon>Daphnia</taxon>
    </lineage>
</organism>
<feature type="transmembrane region" description="Helical" evidence="2">
    <location>
        <begin position="330"/>
        <end position="351"/>
    </location>
</feature>
<protein>
    <submittedName>
        <fullName evidence="3">Uncharacterized protein</fullName>
    </submittedName>
</protein>
<dbReference type="AlphaFoldDB" id="E9H8P6"/>
<dbReference type="EMBL" id="GL732605">
    <property type="protein sequence ID" value="EFX71907.1"/>
    <property type="molecule type" value="Genomic_DNA"/>
</dbReference>
<gene>
    <name evidence="3" type="ORF">DAPPUDRAFT_326757</name>
</gene>
<evidence type="ECO:0000256" key="1">
    <source>
        <dbReference type="SAM" id="MobiDB-lite"/>
    </source>
</evidence>
<proteinExistence type="predicted"/>
<sequence length="379" mass="41387">MVRGGQYSDESDSDWDSLSQAVVPPPPASSTATEPSTESAQPADERPKLVPAFNEIVRPNSDSLRSMSAASTAKGPLTFIDRRLNGDTVASPQPTRDSSPVVSLRTTTKKELQPHQVQHRTSEAQIFDEELPVIATDIKDVEFQPTTPIGQQQQQQPTTTKQFKSPVLMSRRPTDNSISYSSSDGFDNVAFEGPSSGMYSCSPPIERAKTASVQQHQPLPKPDETIEIFPYDKTNPEFNQVSERRRRAMADGLSETVFEVSSRFCSELTAVIGLPFIIALAVLLQSLRFVTAGLLRPLLIGLVMGISDGLVKPLLAAFHNGVVVPFAAFLHNVASAVKTSLVPVAGIILLMTEPLGRLLQSCRLIDIHHHHHKPIVRDV</sequence>
<dbReference type="Proteomes" id="UP000000305">
    <property type="component" value="Unassembled WGS sequence"/>
</dbReference>
<feature type="compositionally biased region" description="Polar residues" evidence="1">
    <location>
        <begin position="88"/>
        <end position="106"/>
    </location>
</feature>
<evidence type="ECO:0000256" key="2">
    <source>
        <dbReference type="SAM" id="Phobius"/>
    </source>
</evidence>
<dbReference type="OMA" id="YFWQEFF"/>
<dbReference type="KEGG" id="dpx:DAPPUDRAFT_326757"/>
<keyword evidence="4" id="KW-1185">Reference proteome</keyword>
<accession>E9H8P6</accession>